<dbReference type="InterPro" id="IPR035911">
    <property type="entry name" value="MurE/MurF_N"/>
</dbReference>
<accession>A0A7Y4JUV8</accession>
<sequence length="96" mass="9934">MAARFSDDEVVQATGATRRGEPVAAGFPAVCTDTRSLTPGCLFVALQGERFDAHDFVDGAQRQGAAGAVVKRGRALPALPPGFALYEVDDTLAALG</sequence>
<evidence type="ECO:0000313" key="5">
    <source>
        <dbReference type="EMBL" id="NOK10622.1"/>
    </source>
</evidence>
<dbReference type="GO" id="GO:0005524">
    <property type="term" value="F:ATP binding"/>
    <property type="evidence" value="ECO:0007669"/>
    <property type="project" value="UniProtKB-KW"/>
</dbReference>
<dbReference type="Gene3D" id="3.40.1390.10">
    <property type="entry name" value="MurE/MurF, N-terminal domain"/>
    <property type="match status" value="1"/>
</dbReference>
<dbReference type="RefSeq" id="WP_253895183.1">
    <property type="nucleotide sequence ID" value="NZ_JABFJW010000114.1"/>
</dbReference>
<dbReference type="InterPro" id="IPR000713">
    <property type="entry name" value="Mur_ligase_N"/>
</dbReference>
<protein>
    <submittedName>
        <fullName evidence="5">UDP-N-acetylmuramoyl-tripeptide--D-alanyl-D-alanine ligase</fullName>
    </submittedName>
</protein>
<organism evidence="5 6">
    <name type="scientific">Corallococcus exercitus</name>
    <dbReference type="NCBI Taxonomy" id="2316736"/>
    <lineage>
        <taxon>Bacteria</taxon>
        <taxon>Pseudomonadati</taxon>
        <taxon>Myxococcota</taxon>
        <taxon>Myxococcia</taxon>
        <taxon>Myxococcales</taxon>
        <taxon>Cystobacterineae</taxon>
        <taxon>Myxococcaceae</taxon>
        <taxon>Corallococcus</taxon>
    </lineage>
</organism>
<evidence type="ECO:0000256" key="3">
    <source>
        <dbReference type="ARBA" id="ARBA00022840"/>
    </source>
</evidence>
<dbReference type="Pfam" id="PF01225">
    <property type="entry name" value="Mur_ligase"/>
    <property type="match status" value="1"/>
</dbReference>
<feature type="non-terminal residue" evidence="5">
    <location>
        <position position="96"/>
    </location>
</feature>
<evidence type="ECO:0000313" key="6">
    <source>
        <dbReference type="Proteomes" id="UP000528460"/>
    </source>
</evidence>
<name>A0A7Y4JUV8_9BACT</name>
<evidence type="ECO:0000256" key="1">
    <source>
        <dbReference type="ARBA" id="ARBA00022598"/>
    </source>
</evidence>
<dbReference type="InterPro" id="IPR051046">
    <property type="entry name" value="MurCDEF_CellWall_CoF430Synth"/>
</dbReference>
<dbReference type="Proteomes" id="UP000528460">
    <property type="component" value="Unassembled WGS sequence"/>
</dbReference>
<dbReference type="PANTHER" id="PTHR43024:SF1">
    <property type="entry name" value="UDP-N-ACETYLMURAMOYL-TRIPEPTIDE--D-ALANYL-D-ALANINE LIGASE"/>
    <property type="match status" value="1"/>
</dbReference>
<evidence type="ECO:0000259" key="4">
    <source>
        <dbReference type="Pfam" id="PF01225"/>
    </source>
</evidence>
<dbReference type="GO" id="GO:0016881">
    <property type="term" value="F:acid-amino acid ligase activity"/>
    <property type="evidence" value="ECO:0007669"/>
    <property type="project" value="InterPro"/>
</dbReference>
<dbReference type="AlphaFoldDB" id="A0A7Y4JUV8"/>
<proteinExistence type="predicted"/>
<keyword evidence="2" id="KW-0547">Nucleotide-binding</keyword>
<comment type="caution">
    <text evidence="5">The sequence shown here is derived from an EMBL/GenBank/DDBJ whole genome shotgun (WGS) entry which is preliminary data.</text>
</comment>
<reference evidence="5 6" key="1">
    <citation type="submission" date="2020-05" db="EMBL/GenBank/DDBJ databases">
        <authorList>
            <person name="Whitworth D."/>
        </authorList>
    </citation>
    <scope>NUCLEOTIDE SEQUENCE [LARGE SCALE GENOMIC DNA]</scope>
    <source>
        <strain evidence="5 6">CA046A</strain>
    </source>
</reference>
<dbReference type="PANTHER" id="PTHR43024">
    <property type="entry name" value="UDP-N-ACETYLMURAMOYL-TRIPEPTIDE--D-ALANYL-D-ALANINE LIGASE"/>
    <property type="match status" value="1"/>
</dbReference>
<gene>
    <name evidence="5" type="ORF">HNS30_16430</name>
</gene>
<keyword evidence="3" id="KW-0067">ATP-binding</keyword>
<keyword evidence="1 5" id="KW-0436">Ligase</keyword>
<dbReference type="EMBL" id="JABFJW010000114">
    <property type="protein sequence ID" value="NOK10622.1"/>
    <property type="molecule type" value="Genomic_DNA"/>
</dbReference>
<feature type="domain" description="Mur ligase N-terminal catalytic" evidence="4">
    <location>
        <begin position="30"/>
        <end position="73"/>
    </location>
</feature>
<evidence type="ECO:0000256" key="2">
    <source>
        <dbReference type="ARBA" id="ARBA00022741"/>
    </source>
</evidence>
<dbReference type="SUPFAM" id="SSF63418">
    <property type="entry name" value="MurE/MurF N-terminal domain"/>
    <property type="match status" value="1"/>
</dbReference>